<evidence type="ECO:0000256" key="13">
    <source>
        <dbReference type="ARBA" id="ARBA00033392"/>
    </source>
</evidence>
<dbReference type="EC" id="2.1.1.228" evidence="5 15"/>
<evidence type="ECO:0000256" key="10">
    <source>
        <dbReference type="ARBA" id="ARBA00022691"/>
    </source>
</evidence>
<evidence type="ECO:0000256" key="14">
    <source>
        <dbReference type="ARBA" id="ARBA00047783"/>
    </source>
</evidence>
<dbReference type="InterPro" id="IPR029026">
    <property type="entry name" value="tRNA_m1G_MTases_N"/>
</dbReference>
<evidence type="ECO:0000256" key="12">
    <source>
        <dbReference type="ARBA" id="ARBA00029736"/>
    </source>
</evidence>
<comment type="similarity">
    <text evidence="3 15 17">Belongs to the RNA methyltransferase TrmD family.</text>
</comment>
<comment type="subunit">
    <text evidence="4 15 17">Homodimer.</text>
</comment>
<comment type="function">
    <text evidence="1 15 17">Specifically methylates guanosine-37 in various tRNAs.</text>
</comment>
<evidence type="ECO:0000256" key="7">
    <source>
        <dbReference type="ARBA" id="ARBA00022490"/>
    </source>
</evidence>
<dbReference type="NCBIfam" id="NF000648">
    <property type="entry name" value="PRK00026.1"/>
    <property type="match status" value="1"/>
</dbReference>
<comment type="caution">
    <text evidence="19">The sequence shown here is derived from an EMBL/GenBank/DDBJ whole genome shotgun (WGS) entry which is preliminary data.</text>
</comment>
<dbReference type="CDD" id="cd18080">
    <property type="entry name" value="TrmD-like"/>
    <property type="match status" value="1"/>
</dbReference>
<keyword evidence="10 15" id="KW-0949">S-adenosyl-L-methionine</keyword>
<gene>
    <name evidence="15" type="primary">trmD</name>
    <name evidence="19" type="ORF">A3A48_01065</name>
</gene>
<evidence type="ECO:0000259" key="18">
    <source>
        <dbReference type="Pfam" id="PF01746"/>
    </source>
</evidence>
<keyword evidence="11 15" id="KW-0819">tRNA processing</keyword>
<organism evidence="19 20">
    <name type="scientific">Candidatus Curtissbacteria bacterium RIFCSPLOWO2_01_FULL_37_9</name>
    <dbReference type="NCBI Taxonomy" id="1797724"/>
    <lineage>
        <taxon>Bacteria</taxon>
        <taxon>Candidatus Curtissiibacteriota</taxon>
    </lineage>
</organism>
<dbReference type="SUPFAM" id="SSF75217">
    <property type="entry name" value="alpha/beta knot"/>
    <property type="match status" value="1"/>
</dbReference>
<dbReference type="Pfam" id="PF01746">
    <property type="entry name" value="tRNA_m1G_MT"/>
    <property type="match status" value="1"/>
</dbReference>
<comment type="catalytic activity">
    <reaction evidence="14 15 17">
        <text>guanosine(37) in tRNA + S-adenosyl-L-methionine = N(1)-methylguanosine(37) in tRNA + S-adenosyl-L-homocysteine + H(+)</text>
        <dbReference type="Rhea" id="RHEA:36899"/>
        <dbReference type="Rhea" id="RHEA-COMP:10145"/>
        <dbReference type="Rhea" id="RHEA-COMP:10147"/>
        <dbReference type="ChEBI" id="CHEBI:15378"/>
        <dbReference type="ChEBI" id="CHEBI:57856"/>
        <dbReference type="ChEBI" id="CHEBI:59789"/>
        <dbReference type="ChEBI" id="CHEBI:73542"/>
        <dbReference type="ChEBI" id="CHEBI:74269"/>
        <dbReference type="EC" id="2.1.1.228"/>
    </reaction>
</comment>
<accession>A0A1F5GUQ9</accession>
<evidence type="ECO:0000256" key="16">
    <source>
        <dbReference type="PIRSR" id="PIRSR000386-1"/>
    </source>
</evidence>
<evidence type="ECO:0000256" key="3">
    <source>
        <dbReference type="ARBA" id="ARBA00007630"/>
    </source>
</evidence>
<evidence type="ECO:0000256" key="4">
    <source>
        <dbReference type="ARBA" id="ARBA00011738"/>
    </source>
</evidence>
<dbReference type="EMBL" id="MFBN01000014">
    <property type="protein sequence ID" value="OGD95630.1"/>
    <property type="molecule type" value="Genomic_DNA"/>
</dbReference>
<feature type="binding site" evidence="15 16">
    <location>
        <position position="115"/>
    </location>
    <ligand>
        <name>S-adenosyl-L-methionine</name>
        <dbReference type="ChEBI" id="CHEBI:59789"/>
    </ligand>
</feature>
<keyword evidence="7 15" id="KW-0963">Cytoplasm</keyword>
<dbReference type="PIRSF" id="PIRSF000386">
    <property type="entry name" value="tRNA_mtase"/>
    <property type="match status" value="1"/>
</dbReference>
<dbReference type="InterPro" id="IPR002649">
    <property type="entry name" value="tRNA_m1G_MeTrfase_TrmD"/>
</dbReference>
<dbReference type="AlphaFoldDB" id="A0A1F5GUQ9"/>
<comment type="subcellular location">
    <subcellularLocation>
        <location evidence="2 15 17">Cytoplasm</location>
    </subcellularLocation>
</comment>
<evidence type="ECO:0000256" key="8">
    <source>
        <dbReference type="ARBA" id="ARBA00022603"/>
    </source>
</evidence>
<evidence type="ECO:0000313" key="20">
    <source>
        <dbReference type="Proteomes" id="UP000178336"/>
    </source>
</evidence>
<dbReference type="STRING" id="1797724.A3A48_01065"/>
<dbReference type="HAMAP" id="MF_00605">
    <property type="entry name" value="TrmD"/>
    <property type="match status" value="1"/>
</dbReference>
<feature type="domain" description="tRNA methyltransferase TRMD/TRM10-type" evidence="18">
    <location>
        <begin position="8"/>
        <end position="227"/>
    </location>
</feature>
<dbReference type="InterPro" id="IPR029028">
    <property type="entry name" value="Alpha/beta_knot_MTases"/>
</dbReference>
<dbReference type="InterPro" id="IPR023148">
    <property type="entry name" value="tRNA_m1G_MeTrfase_C_sf"/>
</dbReference>
<proteinExistence type="inferred from homology"/>
<dbReference type="NCBIfam" id="TIGR00088">
    <property type="entry name" value="trmD"/>
    <property type="match status" value="1"/>
</dbReference>
<evidence type="ECO:0000256" key="2">
    <source>
        <dbReference type="ARBA" id="ARBA00004496"/>
    </source>
</evidence>
<evidence type="ECO:0000256" key="1">
    <source>
        <dbReference type="ARBA" id="ARBA00002634"/>
    </source>
</evidence>
<evidence type="ECO:0000256" key="17">
    <source>
        <dbReference type="RuleBase" id="RU003464"/>
    </source>
</evidence>
<dbReference type="GO" id="GO:0052906">
    <property type="term" value="F:tRNA (guanine(37)-N1)-methyltransferase activity"/>
    <property type="evidence" value="ECO:0007669"/>
    <property type="project" value="UniProtKB-UniRule"/>
</dbReference>
<dbReference type="GO" id="GO:0005829">
    <property type="term" value="C:cytosol"/>
    <property type="evidence" value="ECO:0007669"/>
    <property type="project" value="TreeGrafter"/>
</dbReference>
<dbReference type="FunFam" id="3.40.1280.10:FF:000001">
    <property type="entry name" value="tRNA (guanine-N(1)-)-methyltransferase"/>
    <property type="match status" value="1"/>
</dbReference>
<evidence type="ECO:0000256" key="11">
    <source>
        <dbReference type="ARBA" id="ARBA00022694"/>
    </source>
</evidence>
<keyword evidence="9 15" id="KW-0808">Transferase</keyword>
<dbReference type="PANTHER" id="PTHR46417">
    <property type="entry name" value="TRNA (GUANINE-N(1)-)-METHYLTRANSFERASE"/>
    <property type="match status" value="1"/>
</dbReference>
<sequence>MRTSGSLNINVITLFPQMFNGVITKSIINRAIQKKIVSVNFINLRNFANDKHKTVDDKPYGGGRGMLLKVDVTVKALESIKLQTYKILLSASGQKYNQKLATDLAKKKDITIICGHYEGIDSRIEKFVDQSISIGDFILSGGEIAAMVIIDSIIRLIPGVIHKESSRNESFSDTSAFLEYPQYTRPDNFRGLKVPKILLSGNHQAIKSWQNIQSVKRTEKIRPDLIKTGNK</sequence>
<dbReference type="Gene3D" id="1.10.1270.20">
    <property type="entry name" value="tRNA(m1g37)methyltransferase, domain 2"/>
    <property type="match status" value="1"/>
</dbReference>
<evidence type="ECO:0000313" key="19">
    <source>
        <dbReference type="EMBL" id="OGD95630.1"/>
    </source>
</evidence>
<evidence type="ECO:0000256" key="5">
    <source>
        <dbReference type="ARBA" id="ARBA00012807"/>
    </source>
</evidence>
<dbReference type="Gene3D" id="3.40.1280.10">
    <property type="match status" value="1"/>
</dbReference>
<name>A0A1F5GUQ9_9BACT</name>
<feature type="binding site" evidence="15 16">
    <location>
        <begin position="134"/>
        <end position="139"/>
    </location>
    <ligand>
        <name>S-adenosyl-L-methionine</name>
        <dbReference type="ChEBI" id="CHEBI:59789"/>
    </ligand>
</feature>
<dbReference type="Proteomes" id="UP000178336">
    <property type="component" value="Unassembled WGS sequence"/>
</dbReference>
<evidence type="ECO:0000256" key="6">
    <source>
        <dbReference type="ARBA" id="ARBA00014679"/>
    </source>
</evidence>
<protein>
    <recommendedName>
        <fullName evidence="6 15">tRNA (guanine-N(1)-)-methyltransferase</fullName>
        <ecNumber evidence="5 15">2.1.1.228</ecNumber>
    </recommendedName>
    <alternativeName>
        <fullName evidence="12 15">M1G-methyltransferase</fullName>
    </alternativeName>
    <alternativeName>
        <fullName evidence="13 15">tRNA [GM37] methyltransferase</fullName>
    </alternativeName>
</protein>
<reference evidence="19 20" key="1">
    <citation type="journal article" date="2016" name="Nat. Commun.">
        <title>Thousands of microbial genomes shed light on interconnected biogeochemical processes in an aquifer system.</title>
        <authorList>
            <person name="Anantharaman K."/>
            <person name="Brown C.T."/>
            <person name="Hug L.A."/>
            <person name="Sharon I."/>
            <person name="Castelle C.J."/>
            <person name="Probst A.J."/>
            <person name="Thomas B.C."/>
            <person name="Singh A."/>
            <person name="Wilkins M.J."/>
            <person name="Karaoz U."/>
            <person name="Brodie E.L."/>
            <person name="Williams K.H."/>
            <person name="Hubbard S.S."/>
            <person name="Banfield J.F."/>
        </authorList>
    </citation>
    <scope>NUCLEOTIDE SEQUENCE [LARGE SCALE GENOMIC DNA]</scope>
</reference>
<evidence type="ECO:0000256" key="9">
    <source>
        <dbReference type="ARBA" id="ARBA00022679"/>
    </source>
</evidence>
<dbReference type="InterPro" id="IPR016009">
    <property type="entry name" value="tRNA_MeTrfase_TRMD/TRM10"/>
</dbReference>
<keyword evidence="8 15" id="KW-0489">Methyltransferase</keyword>
<evidence type="ECO:0000256" key="15">
    <source>
        <dbReference type="HAMAP-Rule" id="MF_00605"/>
    </source>
</evidence>
<dbReference type="PANTHER" id="PTHR46417:SF1">
    <property type="entry name" value="TRNA (GUANINE-N(1)-)-METHYLTRANSFERASE"/>
    <property type="match status" value="1"/>
</dbReference>
<dbReference type="GO" id="GO:0002939">
    <property type="term" value="P:tRNA N1-guanine methylation"/>
    <property type="evidence" value="ECO:0007669"/>
    <property type="project" value="TreeGrafter"/>
</dbReference>